<name>A0A401FQC2_9BACT</name>
<dbReference type="PRINTS" id="PR00598">
    <property type="entry name" value="HTHMARR"/>
</dbReference>
<dbReference type="GO" id="GO:0003677">
    <property type="term" value="F:DNA binding"/>
    <property type="evidence" value="ECO:0007669"/>
    <property type="project" value="UniProtKB-KW"/>
</dbReference>
<evidence type="ECO:0000256" key="1">
    <source>
        <dbReference type="ARBA" id="ARBA00023015"/>
    </source>
</evidence>
<dbReference type="PANTHER" id="PTHR42756">
    <property type="entry name" value="TRANSCRIPTIONAL REGULATOR, MARR"/>
    <property type="match status" value="1"/>
</dbReference>
<dbReference type="InterPro" id="IPR000835">
    <property type="entry name" value="HTH_MarR-typ"/>
</dbReference>
<dbReference type="InterPro" id="IPR023187">
    <property type="entry name" value="Tscrpt_reg_MarR-type_CS"/>
</dbReference>
<keyword evidence="2" id="KW-0238">DNA-binding</keyword>
<dbReference type="PROSITE" id="PS50995">
    <property type="entry name" value="HTH_MARR_2"/>
    <property type="match status" value="1"/>
</dbReference>
<organism evidence="5 6">
    <name type="scientific">Desulfonema ishimotonii</name>
    <dbReference type="NCBI Taxonomy" id="45657"/>
    <lineage>
        <taxon>Bacteria</taxon>
        <taxon>Pseudomonadati</taxon>
        <taxon>Thermodesulfobacteriota</taxon>
        <taxon>Desulfobacteria</taxon>
        <taxon>Desulfobacterales</taxon>
        <taxon>Desulfococcaceae</taxon>
        <taxon>Desulfonema</taxon>
    </lineage>
</organism>
<dbReference type="EMBL" id="BEXT01000001">
    <property type="protein sequence ID" value="GBC59188.1"/>
    <property type="molecule type" value="Genomic_DNA"/>
</dbReference>
<dbReference type="GO" id="GO:0003700">
    <property type="term" value="F:DNA-binding transcription factor activity"/>
    <property type="evidence" value="ECO:0007669"/>
    <property type="project" value="InterPro"/>
</dbReference>
<evidence type="ECO:0000256" key="2">
    <source>
        <dbReference type="ARBA" id="ARBA00023125"/>
    </source>
</evidence>
<reference evidence="6" key="2">
    <citation type="submission" date="2019-01" db="EMBL/GenBank/DDBJ databases">
        <title>Genome sequence of Desulfonema ishimotonii strain Tokyo 01.</title>
        <authorList>
            <person name="Fukui M."/>
        </authorList>
    </citation>
    <scope>NUCLEOTIDE SEQUENCE [LARGE SCALE GENOMIC DNA]</scope>
    <source>
        <strain evidence="6">Tokyo 01</strain>
    </source>
</reference>
<evidence type="ECO:0000313" key="5">
    <source>
        <dbReference type="EMBL" id="GBC59188.1"/>
    </source>
</evidence>
<protein>
    <submittedName>
        <fullName evidence="5">MarR family transcriptional regulator</fullName>
    </submittedName>
</protein>
<dbReference type="SMART" id="SM00347">
    <property type="entry name" value="HTH_MARR"/>
    <property type="match status" value="1"/>
</dbReference>
<dbReference type="RefSeq" id="WP_166404738.1">
    <property type="nucleotide sequence ID" value="NZ_BEXT01000001.1"/>
</dbReference>
<dbReference type="Proteomes" id="UP000288096">
    <property type="component" value="Unassembled WGS sequence"/>
</dbReference>
<comment type="caution">
    <text evidence="5">The sequence shown here is derived from an EMBL/GenBank/DDBJ whole genome shotgun (WGS) entry which is preliminary data.</text>
</comment>
<dbReference type="InterPro" id="IPR036390">
    <property type="entry name" value="WH_DNA-bd_sf"/>
</dbReference>
<keyword evidence="3" id="KW-0804">Transcription</keyword>
<reference evidence="6" key="1">
    <citation type="submission" date="2017-11" db="EMBL/GenBank/DDBJ databases">
        <authorList>
            <person name="Watanabe M."/>
            <person name="Kojima H."/>
        </authorList>
    </citation>
    <scope>NUCLEOTIDE SEQUENCE [LARGE SCALE GENOMIC DNA]</scope>
    <source>
        <strain evidence="6">Tokyo 01</strain>
    </source>
</reference>
<keyword evidence="6" id="KW-1185">Reference proteome</keyword>
<dbReference type="Gene3D" id="1.10.10.10">
    <property type="entry name" value="Winged helix-like DNA-binding domain superfamily/Winged helix DNA-binding domain"/>
    <property type="match status" value="1"/>
</dbReference>
<dbReference type="AlphaFoldDB" id="A0A401FQC2"/>
<accession>A0A401FQC2</accession>
<dbReference type="PROSITE" id="PS01117">
    <property type="entry name" value="HTH_MARR_1"/>
    <property type="match status" value="1"/>
</dbReference>
<evidence type="ECO:0000259" key="4">
    <source>
        <dbReference type="PROSITE" id="PS50995"/>
    </source>
</evidence>
<evidence type="ECO:0000313" key="6">
    <source>
        <dbReference type="Proteomes" id="UP000288096"/>
    </source>
</evidence>
<sequence length="163" mass="18055">MNLKNESVIKEIVGAIRQLYRGVYLDSCKMSRRFGLTGPQGNVLRTLIQHGPLSSAELSRKLFVTPSNMTGIIDRLENKGLIERVRKQGDRRVILIRLTEKGMQLGNNVPDSIEKKLISGLADLEHEEVGNLLKAINQILCLVDAEDLPDAPIDVNLSSNSVP</sequence>
<gene>
    <name evidence="5" type="ORF">DENIS_0124</name>
</gene>
<dbReference type="SUPFAM" id="SSF46785">
    <property type="entry name" value="Winged helix' DNA-binding domain"/>
    <property type="match status" value="1"/>
</dbReference>
<dbReference type="PANTHER" id="PTHR42756:SF1">
    <property type="entry name" value="TRANSCRIPTIONAL REPRESSOR OF EMRAB OPERON"/>
    <property type="match status" value="1"/>
</dbReference>
<keyword evidence="1" id="KW-0805">Transcription regulation</keyword>
<dbReference type="Pfam" id="PF01047">
    <property type="entry name" value="MarR"/>
    <property type="match status" value="1"/>
</dbReference>
<evidence type="ECO:0000256" key="3">
    <source>
        <dbReference type="ARBA" id="ARBA00023163"/>
    </source>
</evidence>
<dbReference type="InterPro" id="IPR036388">
    <property type="entry name" value="WH-like_DNA-bd_sf"/>
</dbReference>
<proteinExistence type="predicted"/>
<feature type="domain" description="HTH marR-type" evidence="4">
    <location>
        <begin position="5"/>
        <end position="138"/>
    </location>
</feature>